<evidence type="ECO:0000259" key="2">
    <source>
        <dbReference type="SMART" id="SM00834"/>
    </source>
</evidence>
<accession>A0A0P0RDJ8</accession>
<dbReference type="NCBIfam" id="TIGR02605">
    <property type="entry name" value="CxxC_CxxC_SSSS"/>
    <property type="match status" value="1"/>
</dbReference>
<dbReference type="InterPro" id="IPR013429">
    <property type="entry name" value="Regulatory_FmdB_Zinc_ribbon"/>
</dbReference>
<evidence type="ECO:0000313" key="4">
    <source>
        <dbReference type="Proteomes" id="UP000019146"/>
    </source>
</evidence>
<feature type="compositionally biased region" description="Gly residues" evidence="1">
    <location>
        <begin position="59"/>
        <end position="75"/>
    </location>
</feature>
<organism evidence="3 4">
    <name type="scientific">Paraburkholderia caribensis MBA4</name>
    <dbReference type="NCBI Taxonomy" id="1323664"/>
    <lineage>
        <taxon>Bacteria</taxon>
        <taxon>Pseudomonadati</taxon>
        <taxon>Pseudomonadota</taxon>
        <taxon>Betaproteobacteria</taxon>
        <taxon>Burkholderiales</taxon>
        <taxon>Burkholderiaceae</taxon>
        <taxon>Paraburkholderia</taxon>
    </lineage>
</organism>
<dbReference type="Proteomes" id="UP000019146">
    <property type="component" value="Chromosome 2"/>
</dbReference>
<evidence type="ECO:0000313" key="3">
    <source>
        <dbReference type="EMBL" id="ALL66559.1"/>
    </source>
</evidence>
<name>A0A0P0RDJ8_9BURK</name>
<dbReference type="SMART" id="SM00834">
    <property type="entry name" value="CxxC_CXXC_SSSS"/>
    <property type="match status" value="1"/>
</dbReference>
<gene>
    <name evidence="3" type="ORF">K788_0005712</name>
</gene>
<proteinExistence type="predicted"/>
<feature type="compositionally biased region" description="Basic residues" evidence="1">
    <location>
        <begin position="76"/>
        <end position="85"/>
    </location>
</feature>
<dbReference type="Pfam" id="PF09723">
    <property type="entry name" value="Zn_ribbon_8"/>
    <property type="match status" value="1"/>
</dbReference>
<evidence type="ECO:0000256" key="1">
    <source>
        <dbReference type="SAM" id="MobiDB-lite"/>
    </source>
</evidence>
<sequence>MVPITTEQVMPVYDYECAECGTFEAVRRIAERDEPAGCPRCGTSAERVRVGAPALLGSASGGSSGGASEGEGGYGMRHRGCSCCP</sequence>
<protein>
    <submittedName>
        <fullName evidence="3">Regulatory protein</fullName>
    </submittedName>
</protein>
<dbReference type="EMBL" id="CP012747">
    <property type="protein sequence ID" value="ALL66559.1"/>
    <property type="molecule type" value="Genomic_DNA"/>
</dbReference>
<dbReference type="AlphaFoldDB" id="A0A0P0RDJ8"/>
<reference evidence="3 4" key="1">
    <citation type="journal article" date="2014" name="Genome Announc.">
        <title>Draft Genome Sequence of the Haloacid-Degrading Burkholderia caribensis Strain MBA4.</title>
        <authorList>
            <person name="Pan Y."/>
            <person name="Kong K.F."/>
            <person name="Tsang J.S."/>
        </authorList>
    </citation>
    <scope>NUCLEOTIDE SEQUENCE [LARGE SCALE GENOMIC DNA]</scope>
    <source>
        <strain evidence="3 4">MBA4</strain>
    </source>
</reference>
<dbReference type="KEGG" id="bcai:K788_0005712"/>
<feature type="region of interest" description="Disordered" evidence="1">
    <location>
        <begin position="59"/>
        <end position="85"/>
    </location>
</feature>
<feature type="domain" description="Putative regulatory protein FmdB zinc ribbon" evidence="2">
    <location>
        <begin position="10"/>
        <end position="50"/>
    </location>
</feature>